<dbReference type="AlphaFoldDB" id="A0A183DD06"/>
<accession>A0A183DD06</accession>
<dbReference type="OrthoDB" id="5848685at2759"/>
<gene>
    <name evidence="2" type="ORF">GPUH_LOCUS6599</name>
</gene>
<sequence length="171" mass="20005">MNGFLKKNNAYSVIKYATVQSRLNELCATIEEKERQLRGVRNGLNEKDEQIGKLCDRIRALENSCERLQSVIESFGDEADQKEVKLREIIGERDGLVIRNASLSRQMEYERREWSIERERLSMELDDVTRELELQKMILNGESISEIVQRVSRPTTINSQREIEGKEEEQQ</sequence>
<organism evidence="4">
    <name type="scientific">Gongylonema pulchrum</name>
    <dbReference type="NCBI Taxonomy" id="637853"/>
    <lineage>
        <taxon>Eukaryota</taxon>
        <taxon>Metazoa</taxon>
        <taxon>Ecdysozoa</taxon>
        <taxon>Nematoda</taxon>
        <taxon>Chromadorea</taxon>
        <taxon>Rhabditida</taxon>
        <taxon>Spirurina</taxon>
        <taxon>Spiruromorpha</taxon>
        <taxon>Spiruroidea</taxon>
        <taxon>Gongylonematidae</taxon>
        <taxon>Gongylonema</taxon>
    </lineage>
</organism>
<evidence type="ECO:0000256" key="1">
    <source>
        <dbReference type="SAM" id="Coils"/>
    </source>
</evidence>
<keyword evidence="3" id="KW-1185">Reference proteome</keyword>
<reference evidence="4" key="1">
    <citation type="submission" date="2016-06" db="UniProtKB">
        <authorList>
            <consortium name="WormBaseParasite"/>
        </authorList>
    </citation>
    <scope>IDENTIFICATION</scope>
</reference>
<dbReference type="WBParaSite" id="GPUH_0000660601-mRNA-1">
    <property type="protein sequence ID" value="GPUH_0000660601-mRNA-1"/>
    <property type="gene ID" value="GPUH_0000660601"/>
</dbReference>
<keyword evidence="1" id="KW-0175">Coiled coil</keyword>
<feature type="coiled-coil region" evidence="1">
    <location>
        <begin position="16"/>
        <end position="78"/>
    </location>
</feature>
<proteinExistence type="predicted"/>
<name>A0A183DD06_9BILA</name>
<evidence type="ECO:0000313" key="2">
    <source>
        <dbReference type="EMBL" id="VDK55272.1"/>
    </source>
</evidence>
<evidence type="ECO:0000313" key="4">
    <source>
        <dbReference type="WBParaSite" id="GPUH_0000660601-mRNA-1"/>
    </source>
</evidence>
<reference evidence="2 3" key="2">
    <citation type="submission" date="2018-11" db="EMBL/GenBank/DDBJ databases">
        <authorList>
            <consortium name="Pathogen Informatics"/>
        </authorList>
    </citation>
    <scope>NUCLEOTIDE SEQUENCE [LARGE SCALE GENOMIC DNA]</scope>
</reference>
<evidence type="ECO:0000313" key="3">
    <source>
        <dbReference type="Proteomes" id="UP000271098"/>
    </source>
</evidence>
<dbReference type="Proteomes" id="UP000271098">
    <property type="component" value="Unassembled WGS sequence"/>
</dbReference>
<dbReference type="EMBL" id="UYRT01015754">
    <property type="protein sequence ID" value="VDK55272.1"/>
    <property type="molecule type" value="Genomic_DNA"/>
</dbReference>
<protein>
    <submittedName>
        <fullName evidence="4">IF rod domain-containing protein</fullName>
    </submittedName>
</protein>